<dbReference type="GO" id="GO:0030170">
    <property type="term" value="F:pyridoxal phosphate binding"/>
    <property type="evidence" value="ECO:0007669"/>
    <property type="project" value="InterPro"/>
</dbReference>
<evidence type="ECO:0000256" key="1">
    <source>
        <dbReference type="ARBA" id="ARBA00001933"/>
    </source>
</evidence>
<evidence type="ECO:0000256" key="9">
    <source>
        <dbReference type="PIRSR" id="PIRSR001434-2"/>
    </source>
</evidence>
<feature type="region of interest" description="Disordered" evidence="11">
    <location>
        <begin position="1"/>
        <end position="23"/>
    </location>
</feature>
<evidence type="ECO:0000256" key="6">
    <source>
        <dbReference type="ARBA" id="ARBA00047199"/>
    </source>
</evidence>
<dbReference type="PIRSF" id="PIRSF001434">
    <property type="entry name" value="CGS"/>
    <property type="match status" value="1"/>
</dbReference>
<comment type="catalytic activity">
    <reaction evidence="7">
        <text>L-homocysteine + H2O = 2-oxobutanoate + hydrogen sulfide + NH4(+) + H(+)</text>
        <dbReference type="Rhea" id="RHEA:14501"/>
        <dbReference type="ChEBI" id="CHEBI:15377"/>
        <dbReference type="ChEBI" id="CHEBI:15378"/>
        <dbReference type="ChEBI" id="CHEBI:16763"/>
        <dbReference type="ChEBI" id="CHEBI:28938"/>
        <dbReference type="ChEBI" id="CHEBI:29919"/>
        <dbReference type="ChEBI" id="CHEBI:58199"/>
        <dbReference type="EC" id="4.4.1.2"/>
    </reaction>
    <physiologicalReaction direction="left-to-right" evidence="7">
        <dbReference type="Rhea" id="RHEA:14502"/>
    </physiologicalReaction>
</comment>
<dbReference type="Proteomes" id="UP000469215">
    <property type="component" value="Unassembled WGS sequence"/>
</dbReference>
<comment type="catalytic activity">
    <reaction evidence="8">
        <text>L-methionine + H2O = methanethiol + 2-oxobutanoate + NH4(+)</text>
        <dbReference type="Rhea" id="RHEA:23800"/>
        <dbReference type="ChEBI" id="CHEBI:15377"/>
        <dbReference type="ChEBI" id="CHEBI:16007"/>
        <dbReference type="ChEBI" id="CHEBI:16763"/>
        <dbReference type="ChEBI" id="CHEBI:28938"/>
        <dbReference type="ChEBI" id="CHEBI:57844"/>
        <dbReference type="EC" id="4.4.1.11"/>
    </reaction>
    <physiologicalReaction direction="left-to-right" evidence="8">
        <dbReference type="Rhea" id="RHEA:23801"/>
    </physiologicalReaction>
</comment>
<dbReference type="GO" id="GO:0019346">
    <property type="term" value="P:transsulfuration"/>
    <property type="evidence" value="ECO:0007669"/>
    <property type="project" value="InterPro"/>
</dbReference>
<dbReference type="AlphaFoldDB" id="A0A6N9H902"/>
<dbReference type="GO" id="GO:0004123">
    <property type="term" value="F:cystathionine gamma-lyase activity"/>
    <property type="evidence" value="ECO:0007669"/>
    <property type="project" value="TreeGrafter"/>
</dbReference>
<dbReference type="SUPFAM" id="SSF53383">
    <property type="entry name" value="PLP-dependent transferases"/>
    <property type="match status" value="1"/>
</dbReference>
<dbReference type="FunFam" id="3.40.640.10:FF:000046">
    <property type="entry name" value="Cystathionine gamma-lyase"/>
    <property type="match status" value="1"/>
</dbReference>
<dbReference type="CDD" id="cd00614">
    <property type="entry name" value="CGS_like"/>
    <property type="match status" value="1"/>
</dbReference>
<evidence type="ECO:0000256" key="7">
    <source>
        <dbReference type="ARBA" id="ARBA00048780"/>
    </source>
</evidence>
<evidence type="ECO:0000256" key="11">
    <source>
        <dbReference type="SAM" id="MobiDB-lite"/>
    </source>
</evidence>
<evidence type="ECO:0000313" key="12">
    <source>
        <dbReference type="EMBL" id="MYM20570.1"/>
    </source>
</evidence>
<dbReference type="Gene3D" id="3.90.1150.10">
    <property type="entry name" value="Aspartate Aminotransferase, domain 1"/>
    <property type="match status" value="1"/>
</dbReference>
<feature type="modified residue" description="N6-(pyridoxal phosphate)lysine" evidence="9">
    <location>
        <position position="220"/>
    </location>
</feature>
<dbReference type="PANTHER" id="PTHR11808:SF15">
    <property type="entry name" value="CYSTATHIONINE GAMMA-LYASE"/>
    <property type="match status" value="1"/>
</dbReference>
<keyword evidence="4 9" id="KW-0663">Pyridoxal phosphate</keyword>
<accession>A0A6N9H902</accession>
<comment type="cofactor">
    <cofactor evidence="1 10">
        <name>pyridoxal 5'-phosphate</name>
        <dbReference type="ChEBI" id="CHEBI:597326"/>
    </cofactor>
</comment>
<comment type="subunit">
    <text evidence="3">Homotetramer.</text>
</comment>
<dbReference type="Pfam" id="PF01053">
    <property type="entry name" value="Cys_Met_Meta_PP"/>
    <property type="match status" value="1"/>
</dbReference>
<evidence type="ECO:0000256" key="3">
    <source>
        <dbReference type="ARBA" id="ARBA00011881"/>
    </source>
</evidence>
<evidence type="ECO:0000256" key="8">
    <source>
        <dbReference type="ARBA" id="ARBA00052699"/>
    </source>
</evidence>
<reference evidence="12 13" key="1">
    <citation type="submission" date="2020-01" db="EMBL/GenBank/DDBJ databases">
        <authorList>
            <person name="Deng T."/>
        </authorList>
    </citation>
    <scope>NUCLEOTIDE SEQUENCE [LARGE SCALE GENOMIC DNA]</scope>
    <source>
        <strain evidence="12 13">5221</strain>
    </source>
</reference>
<dbReference type="InterPro" id="IPR015424">
    <property type="entry name" value="PyrdxlP-dep_Trfase"/>
</dbReference>
<name>A0A6N9H902_9MICO</name>
<dbReference type="InterPro" id="IPR015421">
    <property type="entry name" value="PyrdxlP-dep_Trfase_major"/>
</dbReference>
<comment type="similarity">
    <text evidence="2 10">Belongs to the trans-sulfuration enzymes family.</text>
</comment>
<keyword evidence="13" id="KW-1185">Reference proteome</keyword>
<proteinExistence type="inferred from homology"/>
<dbReference type="GO" id="GO:0019343">
    <property type="term" value="P:cysteine biosynthetic process via cystathionine"/>
    <property type="evidence" value="ECO:0007669"/>
    <property type="project" value="TreeGrafter"/>
</dbReference>
<dbReference type="Gene3D" id="3.40.640.10">
    <property type="entry name" value="Type I PLP-dependent aspartate aminotransferase-like (Major domain)"/>
    <property type="match status" value="1"/>
</dbReference>
<dbReference type="EMBL" id="WWEQ01000060">
    <property type="protein sequence ID" value="MYM20570.1"/>
    <property type="molecule type" value="Genomic_DNA"/>
</dbReference>
<dbReference type="InterPro" id="IPR000277">
    <property type="entry name" value="Cys/Met-Metab_PyrdxlP-dep_enz"/>
</dbReference>
<feature type="compositionally biased region" description="Low complexity" evidence="11">
    <location>
        <begin position="7"/>
        <end position="23"/>
    </location>
</feature>
<evidence type="ECO:0000256" key="5">
    <source>
        <dbReference type="ARBA" id="ARBA00047175"/>
    </source>
</evidence>
<dbReference type="InterPro" id="IPR015422">
    <property type="entry name" value="PyrdxlP-dep_Trfase_small"/>
</dbReference>
<evidence type="ECO:0000313" key="13">
    <source>
        <dbReference type="Proteomes" id="UP000469215"/>
    </source>
</evidence>
<dbReference type="EC" id="4.4.1.2" evidence="5"/>
<dbReference type="GO" id="GO:0018826">
    <property type="term" value="F:methionine gamma-lyase activity"/>
    <property type="evidence" value="ECO:0007669"/>
    <property type="project" value="UniProtKB-EC"/>
</dbReference>
<dbReference type="GO" id="GO:0003962">
    <property type="term" value="F:cystathionine gamma-synthase activity"/>
    <property type="evidence" value="ECO:0007669"/>
    <property type="project" value="TreeGrafter"/>
</dbReference>
<protein>
    <recommendedName>
        <fullName evidence="5">homocysteine desulfhydrase</fullName>
        <ecNumber evidence="5">4.4.1.2</ecNumber>
    </recommendedName>
    <alternativeName>
        <fullName evidence="6">Homocysteine desulfhydrase</fullName>
    </alternativeName>
</protein>
<dbReference type="GO" id="GO:0005737">
    <property type="term" value="C:cytoplasm"/>
    <property type="evidence" value="ECO:0007669"/>
    <property type="project" value="TreeGrafter"/>
</dbReference>
<evidence type="ECO:0000256" key="2">
    <source>
        <dbReference type="ARBA" id="ARBA00009077"/>
    </source>
</evidence>
<comment type="caution">
    <text evidence="12">The sequence shown here is derived from an EMBL/GenBank/DDBJ whole genome shotgun (WGS) entry which is preliminary data.</text>
</comment>
<dbReference type="GO" id="GO:0047982">
    <property type="term" value="F:homocysteine desulfhydrase activity"/>
    <property type="evidence" value="ECO:0007669"/>
    <property type="project" value="UniProtKB-EC"/>
</dbReference>
<evidence type="ECO:0000256" key="4">
    <source>
        <dbReference type="ARBA" id="ARBA00022898"/>
    </source>
</evidence>
<evidence type="ECO:0000256" key="10">
    <source>
        <dbReference type="RuleBase" id="RU362118"/>
    </source>
</evidence>
<sequence>MDSRADPSAAPATEPGAAPAAGPGAFATRAIHAGGGPEPATGAVVQPLYLSTTYAMDSPGVTRGAYDYARAGNPNRSALEATLAELEGADAAHAVSSGMAAVTAVFSALLAPGDSVVVPRDVYGGTVRLLEDEYARWGITIIPADIADPAALAAALAAGPALVWVETPSNPSLEIIDIAATARAAHAAGALLAVDNTFATPYLQQPLGLGADVVVHSTTKFCGGHSDVVGGAVLVKDHGELPAGAQAGARIDRWTASAGVGSAPFDAWLTARGLKTLAVRMERHCDSALRVARWLRAHPQVAEVRYPGLPDHPQHELAAAQMRGFGGIVTFRAASEAIALRAAERVRVFALAESLGGVESLFDHAATMTHLCLRGTELEVGPDVIRLSIGLEDPADLIADLTAALAD</sequence>
<organism evidence="12 13">
    <name type="scientific">Brevibacterium rongguiense</name>
    <dbReference type="NCBI Taxonomy" id="2695267"/>
    <lineage>
        <taxon>Bacteria</taxon>
        <taxon>Bacillati</taxon>
        <taxon>Actinomycetota</taxon>
        <taxon>Actinomycetes</taxon>
        <taxon>Micrococcales</taxon>
        <taxon>Brevibacteriaceae</taxon>
        <taxon>Brevibacterium</taxon>
    </lineage>
</organism>
<gene>
    <name evidence="12" type="ORF">GSY69_11510</name>
</gene>
<dbReference type="PANTHER" id="PTHR11808">
    <property type="entry name" value="TRANS-SULFURATION ENZYME FAMILY MEMBER"/>
    <property type="match status" value="1"/>
</dbReference>